<evidence type="ECO:0000313" key="2">
    <source>
        <dbReference type="Proteomes" id="UP000887565"/>
    </source>
</evidence>
<organism evidence="2 3">
    <name type="scientific">Romanomermis culicivorax</name>
    <name type="common">Nematode worm</name>
    <dbReference type="NCBI Taxonomy" id="13658"/>
    <lineage>
        <taxon>Eukaryota</taxon>
        <taxon>Metazoa</taxon>
        <taxon>Ecdysozoa</taxon>
        <taxon>Nematoda</taxon>
        <taxon>Enoplea</taxon>
        <taxon>Dorylaimia</taxon>
        <taxon>Mermithida</taxon>
        <taxon>Mermithoidea</taxon>
        <taxon>Mermithidae</taxon>
        <taxon>Romanomermis</taxon>
    </lineage>
</organism>
<reference evidence="3" key="1">
    <citation type="submission" date="2022-11" db="UniProtKB">
        <authorList>
            <consortium name="WormBaseParasite"/>
        </authorList>
    </citation>
    <scope>IDENTIFICATION</scope>
</reference>
<dbReference type="WBParaSite" id="nRc.2.0.1.t19241-RA">
    <property type="protein sequence ID" value="nRc.2.0.1.t19241-RA"/>
    <property type="gene ID" value="nRc.2.0.1.g19241"/>
</dbReference>
<name>A0A915IYF4_ROMCU</name>
<dbReference type="AlphaFoldDB" id="A0A915IYF4"/>
<accession>A0A915IYF4</accession>
<sequence length="74" mass="8202">MQGATLVATLVILGDAATILVAGVSWEKAAAPDERDLAWAHILHQGHLLDLLLYQLPGQLYGSWEHYSSVAYWW</sequence>
<protein>
    <submittedName>
        <fullName evidence="3">Uncharacterized protein</fullName>
    </submittedName>
</protein>
<feature type="chain" id="PRO_5037964983" evidence="1">
    <location>
        <begin position="17"/>
        <end position="74"/>
    </location>
</feature>
<evidence type="ECO:0000256" key="1">
    <source>
        <dbReference type="SAM" id="SignalP"/>
    </source>
</evidence>
<feature type="signal peptide" evidence="1">
    <location>
        <begin position="1"/>
        <end position="16"/>
    </location>
</feature>
<evidence type="ECO:0000313" key="3">
    <source>
        <dbReference type="WBParaSite" id="nRc.2.0.1.t19241-RA"/>
    </source>
</evidence>
<proteinExistence type="predicted"/>
<dbReference type="Proteomes" id="UP000887565">
    <property type="component" value="Unplaced"/>
</dbReference>
<keyword evidence="1" id="KW-0732">Signal</keyword>
<keyword evidence="2" id="KW-1185">Reference proteome</keyword>